<evidence type="ECO:0000313" key="2">
    <source>
        <dbReference type="Proteomes" id="UP000790709"/>
    </source>
</evidence>
<comment type="caution">
    <text evidence="1">The sequence shown here is derived from an EMBL/GenBank/DDBJ whole genome shotgun (WGS) entry which is preliminary data.</text>
</comment>
<evidence type="ECO:0000313" key="1">
    <source>
        <dbReference type="EMBL" id="KAH7919438.1"/>
    </source>
</evidence>
<name>A0ACB8B3J6_9AGAM</name>
<protein>
    <submittedName>
        <fullName evidence="1">Uncharacterized protein</fullName>
    </submittedName>
</protein>
<keyword evidence="2" id="KW-1185">Reference proteome</keyword>
<sequence>EFFPTSHKGGEHEVFEELVQQMAYLSGLRHIDPRTRRDHIETQNEHWDLQIDRLVGAYLHYRQHDSGDGIYSPSEPPLDGSETPSLTDIELVDIFTQQCASLPENTSHVYPNETLI</sequence>
<dbReference type="Proteomes" id="UP000790709">
    <property type="component" value="Unassembled WGS sequence"/>
</dbReference>
<feature type="non-terminal residue" evidence="1">
    <location>
        <position position="1"/>
    </location>
</feature>
<dbReference type="EMBL" id="MU266660">
    <property type="protein sequence ID" value="KAH7919438.1"/>
    <property type="molecule type" value="Genomic_DNA"/>
</dbReference>
<accession>A0ACB8B3J6</accession>
<gene>
    <name evidence="1" type="ORF">BV22DRAFT_977599</name>
</gene>
<reference evidence="1" key="1">
    <citation type="journal article" date="2021" name="New Phytol.">
        <title>Evolutionary innovations through gain and loss of genes in the ectomycorrhizal Boletales.</title>
        <authorList>
            <person name="Wu G."/>
            <person name="Miyauchi S."/>
            <person name="Morin E."/>
            <person name="Kuo A."/>
            <person name="Drula E."/>
            <person name="Varga T."/>
            <person name="Kohler A."/>
            <person name="Feng B."/>
            <person name="Cao Y."/>
            <person name="Lipzen A."/>
            <person name="Daum C."/>
            <person name="Hundley H."/>
            <person name="Pangilinan J."/>
            <person name="Johnson J."/>
            <person name="Barry K."/>
            <person name="LaButti K."/>
            <person name="Ng V."/>
            <person name="Ahrendt S."/>
            <person name="Min B."/>
            <person name="Choi I.G."/>
            <person name="Park H."/>
            <person name="Plett J.M."/>
            <person name="Magnuson J."/>
            <person name="Spatafora J.W."/>
            <person name="Nagy L.G."/>
            <person name="Henrissat B."/>
            <person name="Grigoriev I.V."/>
            <person name="Yang Z.L."/>
            <person name="Xu J."/>
            <person name="Martin F.M."/>
        </authorList>
    </citation>
    <scope>NUCLEOTIDE SEQUENCE</scope>
    <source>
        <strain evidence="1">KUC20120723A-06</strain>
    </source>
</reference>
<feature type="non-terminal residue" evidence="1">
    <location>
        <position position="116"/>
    </location>
</feature>
<organism evidence="1 2">
    <name type="scientific">Leucogyrophana mollusca</name>
    <dbReference type="NCBI Taxonomy" id="85980"/>
    <lineage>
        <taxon>Eukaryota</taxon>
        <taxon>Fungi</taxon>
        <taxon>Dikarya</taxon>
        <taxon>Basidiomycota</taxon>
        <taxon>Agaricomycotina</taxon>
        <taxon>Agaricomycetes</taxon>
        <taxon>Agaricomycetidae</taxon>
        <taxon>Boletales</taxon>
        <taxon>Boletales incertae sedis</taxon>
        <taxon>Leucogyrophana</taxon>
    </lineage>
</organism>
<proteinExistence type="predicted"/>